<dbReference type="RefSeq" id="WP_103990256.1">
    <property type="nucleotide sequence ID" value="NZ_CP031311.1"/>
</dbReference>
<sequence length="111" mass="12358">MPLNVFEMRGVYLFRADEESVPPSLARYHNDAEDRYEVPTEADLDALDDEWRIVSDLDAYRVVFEGDPPADVEAAALFVEDAPLRTTVLCPDDGAVDRALDAGGRRVDADE</sequence>
<dbReference type="EMBL" id="FNVN01000001">
    <property type="protein sequence ID" value="SEF70075.1"/>
    <property type="molecule type" value="Genomic_DNA"/>
</dbReference>
<protein>
    <submittedName>
        <fullName evidence="2">Uncharacterized protein</fullName>
    </submittedName>
</protein>
<keyword evidence="3" id="KW-1185">Reference proteome</keyword>
<evidence type="ECO:0000313" key="1">
    <source>
        <dbReference type="EMBL" id="QCC47141.1"/>
    </source>
</evidence>
<reference evidence="2 3" key="1">
    <citation type="submission" date="2016-10" db="EMBL/GenBank/DDBJ databases">
        <authorList>
            <person name="de Groot N.N."/>
        </authorList>
    </citation>
    <scope>NUCLEOTIDE SEQUENCE [LARGE SCALE GENOMIC DNA]</scope>
    <source>
        <strain evidence="2 3">CGMCC 1.10331</strain>
    </source>
</reference>
<organism evidence="2 3">
    <name type="scientific">Halobellus limi</name>
    <dbReference type="NCBI Taxonomy" id="699433"/>
    <lineage>
        <taxon>Archaea</taxon>
        <taxon>Methanobacteriati</taxon>
        <taxon>Methanobacteriota</taxon>
        <taxon>Stenosarchaea group</taxon>
        <taxon>Halobacteria</taxon>
        <taxon>Halobacteriales</taxon>
        <taxon>Haloferacaceae</taxon>
        <taxon>Halobellus</taxon>
    </lineage>
</organism>
<proteinExistence type="predicted"/>
<dbReference type="GeneID" id="39857490"/>
<dbReference type="OrthoDB" id="304168at2157"/>
<accession>A0A1H5U4P6</accession>
<dbReference type="Proteomes" id="UP000296733">
    <property type="component" value="Chromosome"/>
</dbReference>
<dbReference type="Proteomes" id="UP000236740">
    <property type="component" value="Unassembled WGS sequence"/>
</dbReference>
<dbReference type="EMBL" id="CP031311">
    <property type="protein sequence ID" value="QCC47141.1"/>
    <property type="molecule type" value="Genomic_DNA"/>
</dbReference>
<name>A0A1H5U4P6_9EURY</name>
<evidence type="ECO:0000313" key="3">
    <source>
        <dbReference type="Proteomes" id="UP000236740"/>
    </source>
</evidence>
<dbReference type="AlphaFoldDB" id="A0A1H5U4P6"/>
<dbReference type="KEGG" id="hlm:DV707_05345"/>
<evidence type="ECO:0000313" key="2">
    <source>
        <dbReference type="EMBL" id="SEF70075.1"/>
    </source>
</evidence>
<gene>
    <name evidence="1" type="ORF">DV707_05345</name>
    <name evidence="2" type="ORF">SAMN04488133_0482</name>
</gene>
<evidence type="ECO:0000313" key="4">
    <source>
        <dbReference type="Proteomes" id="UP000296733"/>
    </source>
</evidence>
<reference evidence="1 4" key="2">
    <citation type="journal article" date="2019" name="Nat. Commun.">
        <title>A new type of DNA phosphorothioation-based antiviral system in archaea.</title>
        <authorList>
            <person name="Xiong L."/>
            <person name="Liu S."/>
            <person name="Chen S."/>
            <person name="Xiao Y."/>
            <person name="Zhu B."/>
            <person name="Gao Y."/>
            <person name="Zhang Y."/>
            <person name="Chen B."/>
            <person name="Luo J."/>
            <person name="Deng Z."/>
            <person name="Chen X."/>
            <person name="Wang L."/>
            <person name="Chen S."/>
        </authorList>
    </citation>
    <scope>NUCLEOTIDE SEQUENCE [LARGE SCALE GENOMIC DNA]</scope>
    <source>
        <strain evidence="1 4">CGMCC 1.10331</strain>
    </source>
</reference>